<keyword evidence="8" id="KW-1185">Reference proteome</keyword>
<feature type="region of interest" description="Disordered" evidence="5">
    <location>
        <begin position="67"/>
        <end position="98"/>
    </location>
</feature>
<dbReference type="OrthoDB" id="655030at2759"/>
<name>A0A9N8H3U8_9STRA</name>
<keyword evidence="2" id="KW-0285">Flavoprotein</keyword>
<dbReference type="SUPFAM" id="SSF51905">
    <property type="entry name" value="FAD/NAD(P)-binding domain"/>
    <property type="match status" value="1"/>
</dbReference>
<evidence type="ECO:0000256" key="2">
    <source>
        <dbReference type="ARBA" id="ARBA00022630"/>
    </source>
</evidence>
<evidence type="ECO:0000313" key="7">
    <source>
        <dbReference type="EMBL" id="CAB9498837.1"/>
    </source>
</evidence>
<evidence type="ECO:0000313" key="8">
    <source>
        <dbReference type="Proteomes" id="UP001153069"/>
    </source>
</evidence>
<dbReference type="InterPro" id="IPR002938">
    <property type="entry name" value="FAD-bd"/>
</dbReference>
<evidence type="ECO:0000256" key="3">
    <source>
        <dbReference type="ARBA" id="ARBA00022827"/>
    </source>
</evidence>
<comment type="caution">
    <text evidence="7">The sequence shown here is derived from an EMBL/GenBank/DDBJ whole genome shotgun (WGS) entry which is preliminary data.</text>
</comment>
<keyword evidence="4" id="KW-0560">Oxidoreductase</keyword>
<dbReference type="GO" id="GO:0016491">
    <property type="term" value="F:oxidoreductase activity"/>
    <property type="evidence" value="ECO:0007669"/>
    <property type="project" value="UniProtKB-KW"/>
</dbReference>
<proteinExistence type="predicted"/>
<evidence type="ECO:0000259" key="6">
    <source>
        <dbReference type="Pfam" id="PF01494"/>
    </source>
</evidence>
<dbReference type="GO" id="GO:0071949">
    <property type="term" value="F:FAD binding"/>
    <property type="evidence" value="ECO:0007669"/>
    <property type="project" value="InterPro"/>
</dbReference>
<organism evidence="7 8">
    <name type="scientific">Seminavis robusta</name>
    <dbReference type="NCBI Taxonomy" id="568900"/>
    <lineage>
        <taxon>Eukaryota</taxon>
        <taxon>Sar</taxon>
        <taxon>Stramenopiles</taxon>
        <taxon>Ochrophyta</taxon>
        <taxon>Bacillariophyta</taxon>
        <taxon>Bacillariophyceae</taxon>
        <taxon>Bacillariophycidae</taxon>
        <taxon>Naviculales</taxon>
        <taxon>Naviculaceae</taxon>
        <taxon>Seminavis</taxon>
    </lineage>
</organism>
<evidence type="ECO:0000256" key="4">
    <source>
        <dbReference type="ARBA" id="ARBA00023002"/>
    </source>
</evidence>
<keyword evidence="3" id="KW-0274">FAD</keyword>
<evidence type="ECO:0000256" key="5">
    <source>
        <dbReference type="SAM" id="MobiDB-lite"/>
    </source>
</evidence>
<dbReference type="InterPro" id="IPR036188">
    <property type="entry name" value="FAD/NAD-bd_sf"/>
</dbReference>
<dbReference type="PANTHER" id="PTHR46496">
    <property type="match status" value="1"/>
</dbReference>
<dbReference type="EMBL" id="CAICTM010000046">
    <property type="protein sequence ID" value="CAB9498837.1"/>
    <property type="molecule type" value="Genomic_DNA"/>
</dbReference>
<dbReference type="AlphaFoldDB" id="A0A9N8H3U8"/>
<dbReference type="PRINTS" id="PR00420">
    <property type="entry name" value="RNGMNOXGNASE"/>
</dbReference>
<accession>A0A9N8H3U8</accession>
<reference evidence="7" key="1">
    <citation type="submission" date="2020-06" db="EMBL/GenBank/DDBJ databases">
        <authorList>
            <consortium name="Plant Systems Biology data submission"/>
        </authorList>
    </citation>
    <scope>NUCLEOTIDE SEQUENCE</scope>
    <source>
        <strain evidence="7">D6</strain>
    </source>
</reference>
<evidence type="ECO:0000256" key="1">
    <source>
        <dbReference type="ARBA" id="ARBA00001974"/>
    </source>
</evidence>
<gene>
    <name evidence="7" type="ORF">SEMRO_46_G027590.1</name>
</gene>
<comment type="cofactor">
    <cofactor evidence="1">
        <name>FAD</name>
        <dbReference type="ChEBI" id="CHEBI:57692"/>
    </cofactor>
</comment>
<dbReference type="Pfam" id="PF01494">
    <property type="entry name" value="FAD_binding_3"/>
    <property type="match status" value="1"/>
</dbReference>
<dbReference type="Proteomes" id="UP001153069">
    <property type="component" value="Unassembled WGS sequence"/>
</dbReference>
<dbReference type="Gene3D" id="3.50.50.60">
    <property type="entry name" value="FAD/NAD(P)-binding domain"/>
    <property type="match status" value="1"/>
</dbReference>
<sequence>MPPKIQDIPRLDDSFDLPKTIMRANCNPCTTCVLHPKGLRILLLYLWLSLTCLPGPARAFTSFPRRVLQSPRSSRGDDRTNAAGAAAGSNEEEEDVDPDLMGVRVDGYPIPATPCRPDDAALLAKLYNVPGQDTLFTTNSRKQQRRRALSSDDPLCVIVAGGGLGGLAVASALLRQGVNVHVLEQAVAYQPFGGPIQLQSNALWALQQMAPELYEAVRDCGVQTGDRLSGIKDGKQWQEGWLVKFDAATPARKKGLPLTLAINRVVLQEIFLKYGVPPERVHTNARVMSYDTYDDNDVNDDNDDEYGVTVHLEDGRTIHGGVLVGADGIWSRVRHQMCGLPPAEVGIRYATQHAIYSGYTCFTGTCQHIPDDIDTVAYKVFLGQQQYLGCTDAGYGWQHWWAFLPDEPIMAMDKRSNKQHNNIDNGQAMLERLKREFRDWSPEIHDLFQATQPQVVRQRDLFDRKPMWPWTDSKNNKHVVLLGDACHPTMPNLGQGGAMAMEDAYVLALELADGIAHTDEIPKRLERYAKRRFVRASMAQFLSRNGSDLLVDWDKLRQTPIVGPLAMGCINFLQPISMNYLYSADI</sequence>
<dbReference type="PANTHER" id="PTHR46496:SF1">
    <property type="entry name" value="ZEAXANTHIN EPOXIDASE, CHLOROPLASTIC"/>
    <property type="match status" value="1"/>
</dbReference>
<protein>
    <submittedName>
        <fullName evidence="7">Zeaxanthin epoxidase, chloroplastic</fullName>
    </submittedName>
</protein>
<feature type="domain" description="FAD-binding" evidence="6">
    <location>
        <begin position="478"/>
        <end position="536"/>
    </location>
</feature>